<reference evidence="2 3" key="1">
    <citation type="submission" date="2015-09" db="EMBL/GenBank/DDBJ databases">
        <title>Identification and resolution of microdiversity through metagenomic sequencing of parallel consortia.</title>
        <authorList>
            <person name="Nelson W.C."/>
            <person name="Romine M.F."/>
            <person name="Lindemann S.R."/>
        </authorList>
    </citation>
    <scope>NUCLEOTIDE SEQUENCE [LARGE SCALE GENOMIC DNA]</scope>
    <source>
        <strain evidence="2">HL-49</strain>
    </source>
</reference>
<dbReference type="PANTHER" id="PTHR30383">
    <property type="entry name" value="THIOESTERASE 1/PROTEASE 1/LYSOPHOSPHOLIPASE L1"/>
    <property type="match status" value="1"/>
</dbReference>
<sequence length="238" mass="27006">MLSYRLFQAGLFPFLPFLIAEAKAIRKIKPIPPAQSNHLILGSGDKKLLIFGESTAAGVGASKPEKTLAGQISLHFAQDYQVINLGKNGLQVKDFFNEFGEEISSLNGHVKGVFLFLGANDCFRLTEPTKYKNLLEEIINHFQKNFSPEWIYLAAIPPVNNFPAFSTRMQFFLRNQRTFLTKKMEEIKEIYPNIIFEEIDLKLSPEFFASDGVHPSDIGYEAIAQFAIDGIKRWRNKV</sequence>
<dbReference type="Gene3D" id="3.40.50.1110">
    <property type="entry name" value="SGNH hydrolase"/>
    <property type="match status" value="1"/>
</dbReference>
<dbReference type="STRING" id="1305737.GCA_000526355_00822"/>
<proteinExistence type="predicted"/>
<organism evidence="2 3">
    <name type="scientific">Algoriphagus marincola HL-49</name>
    <dbReference type="NCBI Taxonomy" id="1305737"/>
    <lineage>
        <taxon>Bacteria</taxon>
        <taxon>Pseudomonadati</taxon>
        <taxon>Bacteroidota</taxon>
        <taxon>Cytophagia</taxon>
        <taxon>Cytophagales</taxon>
        <taxon>Cyclobacteriaceae</taxon>
        <taxon>Algoriphagus</taxon>
    </lineage>
</organism>
<dbReference type="Pfam" id="PF13472">
    <property type="entry name" value="Lipase_GDSL_2"/>
    <property type="match status" value="1"/>
</dbReference>
<dbReference type="AlphaFoldDB" id="A0A0P8AFN4"/>
<dbReference type="InterPro" id="IPR051532">
    <property type="entry name" value="Ester_Hydrolysis_Enzymes"/>
</dbReference>
<protein>
    <submittedName>
        <fullName evidence="2">CE3 family carbohydrate esterase</fullName>
    </submittedName>
</protein>
<evidence type="ECO:0000313" key="2">
    <source>
        <dbReference type="EMBL" id="KPQ14300.1"/>
    </source>
</evidence>
<evidence type="ECO:0000313" key="3">
    <source>
        <dbReference type="Proteomes" id="UP000050421"/>
    </source>
</evidence>
<dbReference type="eggNOG" id="COG2755">
    <property type="taxonomic scope" value="Bacteria"/>
</dbReference>
<dbReference type="SUPFAM" id="SSF52266">
    <property type="entry name" value="SGNH hydrolase"/>
    <property type="match status" value="1"/>
</dbReference>
<accession>A0A0P8AFN4</accession>
<evidence type="ECO:0000259" key="1">
    <source>
        <dbReference type="Pfam" id="PF13472"/>
    </source>
</evidence>
<name>A0A0P8AFN4_9BACT</name>
<dbReference type="EMBL" id="LJXT01000067">
    <property type="protein sequence ID" value="KPQ14300.1"/>
    <property type="molecule type" value="Genomic_DNA"/>
</dbReference>
<feature type="domain" description="SGNH hydrolase-type esterase" evidence="1">
    <location>
        <begin position="50"/>
        <end position="222"/>
    </location>
</feature>
<comment type="caution">
    <text evidence="2">The sequence shown here is derived from an EMBL/GenBank/DDBJ whole genome shotgun (WGS) entry which is preliminary data.</text>
</comment>
<dbReference type="InterPro" id="IPR036514">
    <property type="entry name" value="SGNH_hydro_sf"/>
</dbReference>
<dbReference type="OrthoDB" id="2810666at2"/>
<dbReference type="Proteomes" id="UP000050421">
    <property type="component" value="Unassembled WGS sequence"/>
</dbReference>
<gene>
    <name evidence="2" type="ORF">HLUCCX10_10900</name>
</gene>
<dbReference type="InterPro" id="IPR013830">
    <property type="entry name" value="SGNH_hydro"/>
</dbReference>
<dbReference type="GO" id="GO:0016788">
    <property type="term" value="F:hydrolase activity, acting on ester bonds"/>
    <property type="evidence" value="ECO:0007669"/>
    <property type="project" value="UniProtKB-ARBA"/>
</dbReference>
<dbReference type="PATRIC" id="fig|1305737.6.peg.2809"/>